<feature type="transmembrane region" description="Helical" evidence="6">
    <location>
        <begin position="12"/>
        <end position="34"/>
    </location>
</feature>
<evidence type="ECO:0000313" key="7">
    <source>
        <dbReference type="EMBL" id="XFO74185.1"/>
    </source>
</evidence>
<evidence type="ECO:0008006" key="9">
    <source>
        <dbReference type="Google" id="ProtNLM"/>
    </source>
</evidence>
<dbReference type="EMBL" id="CP155571">
    <property type="protein sequence ID" value="XFO74185.1"/>
    <property type="molecule type" value="Genomic_DNA"/>
</dbReference>
<evidence type="ECO:0000256" key="4">
    <source>
        <dbReference type="ARBA" id="ARBA00022989"/>
    </source>
</evidence>
<dbReference type="PANTHER" id="PTHR33529:SF6">
    <property type="entry name" value="YJGP_YJGQ FAMILY PERMEASE"/>
    <property type="match status" value="1"/>
</dbReference>
<keyword evidence="4 6" id="KW-1133">Transmembrane helix</keyword>
<dbReference type="Pfam" id="PF03739">
    <property type="entry name" value="LptF_LptG"/>
    <property type="match status" value="1"/>
</dbReference>
<name>A0ABZ3J7Z4_SPOA4</name>
<protein>
    <recommendedName>
        <fullName evidence="9">Lipopolysaccharide export system permease protein LptG</fullName>
    </recommendedName>
</protein>
<evidence type="ECO:0000313" key="8">
    <source>
        <dbReference type="Proteomes" id="UP000216052"/>
    </source>
</evidence>
<gene>
    <name evidence="7" type="ORF">SPACI_042940</name>
</gene>
<keyword evidence="5 6" id="KW-0472">Membrane</keyword>
<accession>A0ABZ3J7Z4</accession>
<dbReference type="PANTHER" id="PTHR33529">
    <property type="entry name" value="SLR0882 PROTEIN-RELATED"/>
    <property type="match status" value="1"/>
</dbReference>
<feature type="transmembrane region" description="Helical" evidence="6">
    <location>
        <begin position="336"/>
        <end position="358"/>
    </location>
</feature>
<evidence type="ECO:0000256" key="3">
    <source>
        <dbReference type="ARBA" id="ARBA00022692"/>
    </source>
</evidence>
<dbReference type="Proteomes" id="UP000216052">
    <property type="component" value="Chromosome"/>
</dbReference>
<evidence type="ECO:0000256" key="1">
    <source>
        <dbReference type="ARBA" id="ARBA00004651"/>
    </source>
</evidence>
<feature type="transmembrane region" description="Helical" evidence="6">
    <location>
        <begin position="54"/>
        <end position="76"/>
    </location>
</feature>
<feature type="transmembrane region" description="Helical" evidence="6">
    <location>
        <begin position="311"/>
        <end position="330"/>
    </location>
</feature>
<dbReference type="InterPro" id="IPR005495">
    <property type="entry name" value="LptG/LptF_permease"/>
</dbReference>
<organism evidence="7 8">
    <name type="scientific">Sporomusa acidovorans (strain ATCC 49682 / DSM 3132 / Mol)</name>
    <dbReference type="NCBI Taxonomy" id="1123286"/>
    <lineage>
        <taxon>Bacteria</taxon>
        <taxon>Bacillati</taxon>
        <taxon>Bacillota</taxon>
        <taxon>Negativicutes</taxon>
        <taxon>Selenomonadales</taxon>
        <taxon>Sporomusaceae</taxon>
        <taxon>Sporomusa</taxon>
    </lineage>
</organism>
<sequence>MRILDKYIIKEMLGPLVFGVAAFSSIFIGTNVLLKLTKYISQYDASMVTVIKLFIYNLPLILVRTFPMAMLLASLLAFSRLSGSSEITAMKSGGLSFFRLTVPVIILALFVSIVAVAFNEALVPAANNAYDHIVRYEVQKNTSPVTQEDVIIKDIQFGKLQQLTYAKNFIEETSTMNKIAVQEFADGRLVRTENAEKAVWQGDRWLMVNGTTTEFADDTRIAHMRSFTEKEMPVRMSPASIALAQKDPEDMTMKELSQHIALLKQEFVAANSYEVEYYQRLAVPLASLVFAMIGTPLGLSNHRSNSSIGLGLSIIIILIYYSLLTISTALGKGGVVHPFVAAWIPNLIGILAGFYLVAKSSR</sequence>
<evidence type="ECO:0000256" key="6">
    <source>
        <dbReference type="SAM" id="Phobius"/>
    </source>
</evidence>
<keyword evidence="3 6" id="KW-0812">Transmembrane</keyword>
<dbReference type="RefSeq" id="WP_093793122.1">
    <property type="nucleotide sequence ID" value="NZ_CP155571.1"/>
</dbReference>
<evidence type="ECO:0000256" key="5">
    <source>
        <dbReference type="ARBA" id="ARBA00023136"/>
    </source>
</evidence>
<feature type="transmembrane region" description="Helical" evidence="6">
    <location>
        <begin position="281"/>
        <end position="299"/>
    </location>
</feature>
<comment type="subcellular location">
    <subcellularLocation>
        <location evidence="1">Cell membrane</location>
        <topology evidence="1">Multi-pass membrane protein</topology>
    </subcellularLocation>
</comment>
<evidence type="ECO:0000256" key="2">
    <source>
        <dbReference type="ARBA" id="ARBA00022475"/>
    </source>
</evidence>
<keyword evidence="8" id="KW-1185">Reference proteome</keyword>
<keyword evidence="2" id="KW-1003">Cell membrane</keyword>
<proteinExistence type="predicted"/>
<reference evidence="7" key="1">
    <citation type="submission" date="2024-05" db="EMBL/GenBank/DDBJ databases">
        <title>Isolation and characterization of Sporomusa carbonis sp. nov., a carboxydotrophic hydrogenogen in the genus of Sporomusa isolated from a charcoal burning pile.</title>
        <authorList>
            <person name="Boeer T."/>
            <person name="Rosenbaum F."/>
            <person name="Eysell L."/>
            <person name="Mueller V."/>
            <person name="Daniel R."/>
            <person name="Poehlein A."/>
        </authorList>
    </citation>
    <scope>NUCLEOTIDE SEQUENCE [LARGE SCALE GENOMIC DNA]</scope>
    <source>
        <strain evidence="7">DSM 3132</strain>
    </source>
</reference>
<feature type="transmembrane region" description="Helical" evidence="6">
    <location>
        <begin position="97"/>
        <end position="118"/>
    </location>
</feature>